<accession>A0ABQ2JCS5</accession>
<protein>
    <recommendedName>
        <fullName evidence="1">Antitoxin SocA-like Panacea domain-containing protein</fullName>
    </recommendedName>
</protein>
<keyword evidence="3" id="KW-1185">Reference proteome</keyword>
<evidence type="ECO:0000313" key="3">
    <source>
        <dbReference type="Proteomes" id="UP000645517"/>
    </source>
</evidence>
<reference evidence="3" key="1">
    <citation type="journal article" date="2019" name="Int. J. Syst. Evol. Microbiol.">
        <title>The Global Catalogue of Microorganisms (GCM) 10K type strain sequencing project: providing services to taxonomists for standard genome sequencing and annotation.</title>
        <authorList>
            <consortium name="The Broad Institute Genomics Platform"/>
            <consortium name="The Broad Institute Genome Sequencing Center for Infectious Disease"/>
            <person name="Wu L."/>
            <person name="Ma J."/>
        </authorList>
    </citation>
    <scope>NUCLEOTIDE SEQUENCE [LARGE SCALE GENOMIC DNA]</scope>
    <source>
        <strain evidence="3">JCM 16918</strain>
    </source>
</reference>
<gene>
    <name evidence="2" type="ORF">GCM10010842_32660</name>
</gene>
<dbReference type="EMBL" id="BMOR01000021">
    <property type="protein sequence ID" value="GGN44278.1"/>
    <property type="molecule type" value="Genomic_DNA"/>
</dbReference>
<proteinExistence type="predicted"/>
<name>A0ABQ2JCS5_9DEIO</name>
<dbReference type="InterPro" id="IPR025272">
    <property type="entry name" value="SocA_Panacea"/>
</dbReference>
<dbReference type="RefSeq" id="WP_189058666.1">
    <property type="nucleotide sequence ID" value="NZ_BMOR01000021.1"/>
</dbReference>
<dbReference type="Proteomes" id="UP000645517">
    <property type="component" value="Unassembled WGS sequence"/>
</dbReference>
<evidence type="ECO:0000259" key="1">
    <source>
        <dbReference type="Pfam" id="PF13274"/>
    </source>
</evidence>
<evidence type="ECO:0000313" key="2">
    <source>
        <dbReference type="EMBL" id="GGN44278.1"/>
    </source>
</evidence>
<comment type="caution">
    <text evidence="2">The sequence shown here is derived from an EMBL/GenBank/DDBJ whole genome shotgun (WGS) entry which is preliminary data.</text>
</comment>
<sequence length="182" mass="20512">MTSYPFQFDQDAAIAAMLYIAERVQGVTKHKMSKILYFADKAHLERYGRFITGDQYVAMEHGPVPSTVLGLIDQVDDRKNQQQGLFGSPMADLIQVQYTDNRPVIRPKAKADLDALSDSDLMCLDEAIAEYGPVVNFKHLSDLSHDAAWNATERNQRMRIEAIASTFEDPDLVLEHLKDPTP</sequence>
<feature type="domain" description="Antitoxin SocA-like Panacea" evidence="1">
    <location>
        <begin position="34"/>
        <end position="149"/>
    </location>
</feature>
<organism evidence="2 3">
    <name type="scientific">Deinococcus daejeonensis</name>
    <dbReference type="NCBI Taxonomy" id="1007098"/>
    <lineage>
        <taxon>Bacteria</taxon>
        <taxon>Thermotogati</taxon>
        <taxon>Deinococcota</taxon>
        <taxon>Deinococci</taxon>
        <taxon>Deinococcales</taxon>
        <taxon>Deinococcaceae</taxon>
        <taxon>Deinococcus</taxon>
    </lineage>
</organism>
<dbReference type="Pfam" id="PF13274">
    <property type="entry name" value="SocA_Panacea"/>
    <property type="match status" value="1"/>
</dbReference>